<accession>A0A2W1BZ06</accession>
<evidence type="ECO:0000256" key="1">
    <source>
        <dbReference type="SAM" id="MobiDB-lite"/>
    </source>
</evidence>
<dbReference type="Proteomes" id="UP000249218">
    <property type="component" value="Unassembled WGS sequence"/>
</dbReference>
<name>A0A2W1BZ06_HELAM</name>
<feature type="domain" description="KATNIP" evidence="2">
    <location>
        <begin position="185"/>
        <end position="255"/>
    </location>
</feature>
<protein>
    <recommendedName>
        <fullName evidence="2">KATNIP domain-containing protein</fullName>
    </recommendedName>
</protein>
<proteinExistence type="predicted"/>
<feature type="compositionally biased region" description="Polar residues" evidence="1">
    <location>
        <begin position="169"/>
        <end position="179"/>
    </location>
</feature>
<feature type="compositionally biased region" description="Polar residues" evidence="1">
    <location>
        <begin position="919"/>
        <end position="933"/>
    </location>
</feature>
<evidence type="ECO:0000259" key="2">
    <source>
        <dbReference type="Pfam" id="PF14652"/>
    </source>
</evidence>
<dbReference type="PANTHER" id="PTHR21534:SF0">
    <property type="entry name" value="KATANIN-INTERACTING PROTEIN"/>
    <property type="match status" value="1"/>
</dbReference>
<keyword evidence="4" id="KW-1185">Reference proteome</keyword>
<dbReference type="PANTHER" id="PTHR21534">
    <property type="entry name" value="KATANIN-INTERACTING PROTEIN"/>
    <property type="match status" value="1"/>
</dbReference>
<dbReference type="EMBL" id="KZ149902">
    <property type="protein sequence ID" value="PZC78477.1"/>
    <property type="molecule type" value="Genomic_DNA"/>
</dbReference>
<dbReference type="Pfam" id="PF14652">
    <property type="entry name" value="DUF4457"/>
    <property type="match status" value="3"/>
</dbReference>
<feature type="region of interest" description="Disordered" evidence="1">
    <location>
        <begin position="919"/>
        <end position="945"/>
    </location>
</feature>
<gene>
    <name evidence="3" type="primary">HaOG202142</name>
    <name evidence="3" type="ORF">B5X24_HaOG202142</name>
</gene>
<organism evidence="3 4">
    <name type="scientific">Helicoverpa armigera</name>
    <name type="common">Cotton bollworm</name>
    <name type="synonym">Heliothis armigera</name>
    <dbReference type="NCBI Taxonomy" id="29058"/>
    <lineage>
        <taxon>Eukaryota</taxon>
        <taxon>Metazoa</taxon>
        <taxon>Ecdysozoa</taxon>
        <taxon>Arthropoda</taxon>
        <taxon>Hexapoda</taxon>
        <taxon>Insecta</taxon>
        <taxon>Pterygota</taxon>
        <taxon>Neoptera</taxon>
        <taxon>Endopterygota</taxon>
        <taxon>Lepidoptera</taxon>
        <taxon>Glossata</taxon>
        <taxon>Ditrysia</taxon>
        <taxon>Noctuoidea</taxon>
        <taxon>Noctuidae</taxon>
        <taxon>Heliothinae</taxon>
        <taxon>Helicoverpa</taxon>
    </lineage>
</organism>
<sequence length="953" mass="106654">MAHQQNGLGYTNNDRDLPYWLENLTKEMKETHIRNSNSDSSPILEDTKYKIENSNLEGRRLTRRTSLDTTMDILMKPQLGSVAHSAGTLRQPKAYSQSGRRVYNVRGKLDWGDSSNSSSNDFLSDLLPHYVTPRHRRANNVIDDDFHDVILGTRQPEPKPRKKAISKDSGINLQQSNSIKRVAAKNPTKKPASLSSVPTKYGQKEKAKNEFVIPELPEGRLLELKIFSNWGDKYLVGLNGIELFDADGNPVTVEKVWTDSDTGDQSKHGRAENIIDGVMRTRDERHAWTVHAPRGNPIALSVLLAGSSRLALLRIWNYNKSRIYSARGVRLVQIKLDDQIIFHGEIARSSGELKGPLSSFGDTILFTKESAILEAIMQNDKNFQALLKDNEPMTDFANTIDKRPPTANDSNHNMSPTELLDSLDIEEKEIKYVAKKVKLTLMSTWGQRHLVGLTGIELLCYNEPIKVHRAYAYTAFITEDQAPEHSSLIECKSLFNGKNITTDFEDMWCTNFATGTKFCHIVMELLEPTEITSIRLWNYNANMELSYIGAKHVRVFLDGAALHYRPLLLRRAPGDTCYDYVQQIELLSIDDRLEDAKDSDSFRMDCLVYGSKLDMGAPTGFVLQLNIFSTWGDPYYVGLTGVELYDPEGTLIPLTETNVCAHPASVNVLDARAADARTPDKLVDGHNRAADAAHSWLAPVLPHTLNRVYFVFDVPVSVYGIKIWNYGKTPTRGVKEFGDSDSFRMDCLVYGSKLDMGAPTGFVLQLNIFSTWGDPYYVGLTGVELYDPEGTLILLTETNVCAHPASVNVLDARAADARTPDKLVDGHNRAADAAHSWLAPVLPHTLNRVYFVFDVPVSVYGIKIWNYGKTPTRGVKEFGVLMDDLLLFNGTLDCAKSDEILNPQWFCLQNIDADNLTPSSSDLSQRTTTSGSSECADPSARPHTSVHVYKHRI</sequence>
<dbReference type="AlphaFoldDB" id="A0A2W1BZ06"/>
<dbReference type="OrthoDB" id="304622at2759"/>
<feature type="domain" description="KATNIP" evidence="2">
    <location>
        <begin position="439"/>
        <end position="738"/>
    </location>
</feature>
<dbReference type="InterPro" id="IPR026704">
    <property type="entry name" value="KATNIP"/>
</dbReference>
<evidence type="ECO:0000313" key="4">
    <source>
        <dbReference type="Proteomes" id="UP000249218"/>
    </source>
</evidence>
<feature type="domain" description="KATNIP" evidence="2">
    <location>
        <begin position="758"/>
        <end position="894"/>
    </location>
</feature>
<feature type="region of interest" description="Disordered" evidence="1">
    <location>
        <begin position="153"/>
        <end position="201"/>
    </location>
</feature>
<dbReference type="InterPro" id="IPR027859">
    <property type="entry name" value="KATNIP_dom"/>
</dbReference>
<evidence type="ECO:0000313" key="3">
    <source>
        <dbReference type="EMBL" id="PZC78477.1"/>
    </source>
</evidence>
<reference evidence="3 4" key="1">
    <citation type="journal article" date="2017" name="BMC Biol.">
        <title>Genomic innovations, transcriptional plasticity and gene loss underlying the evolution and divergence of two highly polyphagous and invasive Helicoverpa pest species.</title>
        <authorList>
            <person name="Pearce S.L."/>
            <person name="Clarke D.F."/>
            <person name="East P.D."/>
            <person name="Elfekih S."/>
            <person name="Gordon K.H."/>
            <person name="Jermiin L.S."/>
            <person name="McGaughran A."/>
            <person name="Oakeshott J.G."/>
            <person name="Papanikolaou A."/>
            <person name="Perera O.P."/>
            <person name="Rane R.V."/>
            <person name="Richards S."/>
            <person name="Tay W.T."/>
            <person name="Walsh T.K."/>
            <person name="Anderson A."/>
            <person name="Anderson C.J."/>
            <person name="Asgari S."/>
            <person name="Board P.G."/>
            <person name="Bretschneider A."/>
            <person name="Campbell P.M."/>
            <person name="Chertemps T."/>
            <person name="Christeller J.T."/>
            <person name="Coppin C.W."/>
            <person name="Downes S.J."/>
            <person name="Duan G."/>
            <person name="Farnsworth C.A."/>
            <person name="Good R.T."/>
            <person name="Han L.B."/>
            <person name="Han Y.C."/>
            <person name="Hatje K."/>
            <person name="Horne I."/>
            <person name="Huang Y.P."/>
            <person name="Hughes D.S."/>
            <person name="Jacquin-Joly E."/>
            <person name="James W."/>
            <person name="Jhangiani S."/>
            <person name="Kollmar M."/>
            <person name="Kuwar S.S."/>
            <person name="Li S."/>
            <person name="Liu N.Y."/>
            <person name="Maibeche M.T."/>
            <person name="Miller J.R."/>
            <person name="Montagne N."/>
            <person name="Perry T."/>
            <person name="Qu J."/>
            <person name="Song S.V."/>
            <person name="Sutton G.G."/>
            <person name="Vogel H."/>
            <person name="Walenz B.P."/>
            <person name="Xu W."/>
            <person name="Zhang H.J."/>
            <person name="Zou Z."/>
            <person name="Batterham P."/>
            <person name="Edwards O.R."/>
            <person name="Feyereisen R."/>
            <person name="Gibbs R.A."/>
            <person name="Heckel D.G."/>
            <person name="McGrath A."/>
            <person name="Robin C."/>
            <person name="Scherer S.E."/>
            <person name="Worley K.C."/>
            <person name="Wu Y.D."/>
        </authorList>
    </citation>
    <scope>NUCLEOTIDE SEQUENCE [LARGE SCALE GENOMIC DNA]</scope>
    <source>
        <strain evidence="3">Harm_GR_Male_#8</strain>
        <tissue evidence="3">Whole organism</tissue>
    </source>
</reference>